<feature type="region of interest" description="Disordered" evidence="1">
    <location>
        <begin position="342"/>
        <end position="387"/>
    </location>
</feature>
<name>A0ABD1T5L7_9LAMI</name>
<evidence type="ECO:0000256" key="1">
    <source>
        <dbReference type="SAM" id="MobiDB-lite"/>
    </source>
</evidence>
<dbReference type="EMBL" id="JBFOLJ010000009">
    <property type="protein sequence ID" value="KAL2508011.1"/>
    <property type="molecule type" value="Genomic_DNA"/>
</dbReference>
<comment type="caution">
    <text evidence="2">The sequence shown here is derived from an EMBL/GenBank/DDBJ whole genome shotgun (WGS) entry which is preliminary data.</text>
</comment>
<accession>A0ABD1T5L7</accession>
<dbReference type="Pfam" id="PF07800">
    <property type="entry name" value="DUF1644"/>
    <property type="match status" value="1"/>
</dbReference>
<reference evidence="3" key="1">
    <citation type="submission" date="2024-07" db="EMBL/GenBank/DDBJ databases">
        <title>Two chromosome-level genome assemblies of Korean endemic species Abeliophyllum distichum and Forsythia ovata (Oleaceae).</title>
        <authorList>
            <person name="Jang H."/>
        </authorList>
    </citation>
    <scope>NUCLEOTIDE SEQUENCE [LARGE SCALE GENOMIC DNA]</scope>
</reference>
<keyword evidence="3" id="KW-1185">Reference proteome</keyword>
<dbReference type="Proteomes" id="UP001604277">
    <property type="component" value="Unassembled WGS sequence"/>
</dbReference>
<feature type="compositionally biased region" description="Low complexity" evidence="1">
    <location>
        <begin position="92"/>
        <end position="105"/>
    </location>
</feature>
<dbReference type="PANTHER" id="PTHR31197">
    <property type="entry name" value="OS01G0612600 PROTEIN"/>
    <property type="match status" value="1"/>
</dbReference>
<feature type="compositionally biased region" description="Acidic residues" evidence="1">
    <location>
        <begin position="343"/>
        <end position="355"/>
    </location>
</feature>
<dbReference type="InterPro" id="IPR012866">
    <property type="entry name" value="DUF1644"/>
</dbReference>
<dbReference type="AlphaFoldDB" id="A0ABD1T5L7"/>
<proteinExistence type="predicted"/>
<organism evidence="2 3">
    <name type="scientific">Forsythia ovata</name>
    <dbReference type="NCBI Taxonomy" id="205694"/>
    <lineage>
        <taxon>Eukaryota</taxon>
        <taxon>Viridiplantae</taxon>
        <taxon>Streptophyta</taxon>
        <taxon>Embryophyta</taxon>
        <taxon>Tracheophyta</taxon>
        <taxon>Spermatophyta</taxon>
        <taxon>Magnoliopsida</taxon>
        <taxon>eudicotyledons</taxon>
        <taxon>Gunneridae</taxon>
        <taxon>Pentapetalae</taxon>
        <taxon>asterids</taxon>
        <taxon>lamiids</taxon>
        <taxon>Lamiales</taxon>
        <taxon>Oleaceae</taxon>
        <taxon>Forsythieae</taxon>
        <taxon>Forsythia</taxon>
    </lineage>
</organism>
<feature type="region of interest" description="Disordered" evidence="1">
    <location>
        <begin position="75"/>
        <end position="142"/>
    </location>
</feature>
<sequence>MASRKRSISNDADVSALYKELDETSCPICMEHPHNAVLLICSSHEKGCRSYICDTSYRHSNCLDQYTKLRAENMDSLSTPSLTPRSEHDSINTSTRNSDTRTSSDLTGDNMNHIRTASNIAASAGTPGGSGGSSTRDADSNFEEQDGTLWGRHLGETNTEKLDPKSILRCPMCRGSVLSCKIVEETRKYLNLKSRSCSHESCSFFGNYRELRQHARRVHPRIRPADVDPSRERAWRHLEDRRAYSDIVSAVRSVMPGAIVLGDYVIESGDRLSGARQQWGARQRGGSEGRLWFNTFLLQMIGSMEPGAELRGGWSRTLARHRLQTGTFTTSRHLLSENLLGLQDDEGSDDEDDGMDMNILSNAGDDVPPNPRRRRRLTRARSDEDRA</sequence>
<evidence type="ECO:0000313" key="2">
    <source>
        <dbReference type="EMBL" id="KAL2508011.1"/>
    </source>
</evidence>
<evidence type="ECO:0000313" key="3">
    <source>
        <dbReference type="Proteomes" id="UP001604277"/>
    </source>
</evidence>
<gene>
    <name evidence="2" type="ORF">Fot_31658</name>
</gene>
<feature type="compositionally biased region" description="Polar residues" evidence="1">
    <location>
        <begin position="106"/>
        <end position="120"/>
    </location>
</feature>
<protein>
    <submittedName>
        <fullName evidence="2">Uncharacterized protein</fullName>
    </submittedName>
</protein>
<feature type="compositionally biased region" description="Polar residues" evidence="1">
    <location>
        <begin position="75"/>
        <end position="84"/>
    </location>
</feature>
<dbReference type="PANTHER" id="PTHR31197:SF2">
    <property type="entry name" value="C2H2-TYPE DOMAIN-CONTAINING PROTEIN"/>
    <property type="match status" value="1"/>
</dbReference>